<dbReference type="SUPFAM" id="SSF63829">
    <property type="entry name" value="Calcium-dependent phosphotriesterase"/>
    <property type="match status" value="1"/>
</dbReference>
<dbReference type="AlphaFoldDB" id="A0ABC9F064"/>
<organism evidence="3 4">
    <name type="scientific">Urochloa decumbens</name>
    <dbReference type="NCBI Taxonomy" id="240449"/>
    <lineage>
        <taxon>Eukaryota</taxon>
        <taxon>Viridiplantae</taxon>
        <taxon>Streptophyta</taxon>
        <taxon>Embryophyta</taxon>
        <taxon>Tracheophyta</taxon>
        <taxon>Spermatophyta</taxon>
        <taxon>Magnoliopsida</taxon>
        <taxon>Liliopsida</taxon>
        <taxon>Poales</taxon>
        <taxon>Poaceae</taxon>
        <taxon>PACMAD clade</taxon>
        <taxon>Panicoideae</taxon>
        <taxon>Panicodae</taxon>
        <taxon>Paniceae</taxon>
        <taxon>Melinidinae</taxon>
        <taxon>Urochloa</taxon>
    </lineage>
</organism>
<accession>A0ABC9F064</accession>
<feature type="compositionally biased region" description="Polar residues" evidence="1">
    <location>
        <begin position="1"/>
        <end position="20"/>
    </location>
</feature>
<keyword evidence="4" id="KW-1185">Reference proteome</keyword>
<dbReference type="PANTHER" id="PTHR31672:SF13">
    <property type="entry name" value="F-BOX PROTEIN CPR30-LIKE"/>
    <property type="match status" value="1"/>
</dbReference>
<dbReference type="InterPro" id="IPR001810">
    <property type="entry name" value="F-box_dom"/>
</dbReference>
<dbReference type="PANTHER" id="PTHR31672">
    <property type="entry name" value="BNACNNG10540D PROTEIN"/>
    <property type="match status" value="1"/>
</dbReference>
<dbReference type="InterPro" id="IPR036047">
    <property type="entry name" value="F-box-like_dom_sf"/>
</dbReference>
<feature type="domain" description="F-box" evidence="2">
    <location>
        <begin position="42"/>
        <end position="82"/>
    </location>
</feature>
<feature type="region of interest" description="Disordered" evidence="1">
    <location>
        <begin position="1"/>
        <end position="35"/>
    </location>
</feature>
<dbReference type="InterPro" id="IPR013187">
    <property type="entry name" value="F-box-assoc_dom_typ3"/>
</dbReference>
<gene>
    <name evidence="3" type="ORF">URODEC1_LOCUS100920</name>
</gene>
<dbReference type="EMBL" id="OZ075115">
    <property type="protein sequence ID" value="CAL5067301.1"/>
    <property type="molecule type" value="Genomic_DNA"/>
</dbReference>
<dbReference type="NCBIfam" id="TIGR01640">
    <property type="entry name" value="F_box_assoc_1"/>
    <property type="match status" value="1"/>
</dbReference>
<dbReference type="Gene3D" id="1.20.1280.50">
    <property type="match status" value="1"/>
</dbReference>
<name>A0ABC9F064_9POAL</name>
<evidence type="ECO:0000256" key="1">
    <source>
        <dbReference type="SAM" id="MobiDB-lite"/>
    </source>
</evidence>
<protein>
    <recommendedName>
        <fullName evidence="2">F-box domain-containing protein</fullName>
    </recommendedName>
</protein>
<dbReference type="Pfam" id="PF08268">
    <property type="entry name" value="FBA_3"/>
    <property type="match status" value="1"/>
</dbReference>
<reference evidence="3" key="1">
    <citation type="submission" date="2024-10" db="EMBL/GenBank/DDBJ databases">
        <authorList>
            <person name="Ryan C."/>
        </authorList>
    </citation>
    <scope>NUCLEOTIDE SEQUENCE [LARGE SCALE GENOMIC DNA]</scope>
</reference>
<dbReference type="InterPro" id="IPR017451">
    <property type="entry name" value="F-box-assoc_interact_dom"/>
</dbReference>
<evidence type="ECO:0000313" key="4">
    <source>
        <dbReference type="Proteomes" id="UP001497457"/>
    </source>
</evidence>
<proteinExistence type="predicted"/>
<dbReference type="Pfam" id="PF00646">
    <property type="entry name" value="F-box"/>
    <property type="match status" value="1"/>
</dbReference>
<evidence type="ECO:0000313" key="3">
    <source>
        <dbReference type="EMBL" id="CAL5067301.1"/>
    </source>
</evidence>
<dbReference type="SUPFAM" id="SSF81383">
    <property type="entry name" value="F-box domain"/>
    <property type="match status" value="1"/>
</dbReference>
<evidence type="ECO:0000259" key="2">
    <source>
        <dbReference type="SMART" id="SM00256"/>
    </source>
</evidence>
<dbReference type="InterPro" id="IPR050796">
    <property type="entry name" value="SCF_F-box_component"/>
</dbReference>
<dbReference type="Proteomes" id="UP001497457">
    <property type="component" value="Chromosome 5rd"/>
</dbReference>
<dbReference type="SMART" id="SM00256">
    <property type="entry name" value="FBOX"/>
    <property type="match status" value="1"/>
</dbReference>
<sequence>MSTTNTSYYGETSPRPSMTSPERRPEEKRRRKGVGAPPAAILDDVLFAEVLPRLPIKSIVRFRSVCRAWRDAVDGGAVARRRLELSRSSPPAMLVIPREDWDNNLAERSAELNFYRLLLADGGAPAGDAAAAAAELVLEKALPGAATVTHEVVPTHCDGLVAVATRDGEVFVCNPATRELVALPPGTPSVRDDAYAWGARPAAIAYDYDASRRSYVVARYFYREFHEAKDADGGNFVLLKCDIGHEVFTLGAGGGGGWEVTGDPPHPIAFARPVCTRDAIYWCADADYQQDDENALVRFDLRDRAFDVVPPPPGADMYSDEQHVAELEGKLYYVDYVDTAVDVWVAEEVGVGRQRRPEWTLRCRLDFGGGVFGSGEAILPVADDGEEMLVAVDYRKLYRYSERTKSLSLVVDMAKELVYQREDGSLLYGDGDGKFFKHHVVPYVESLVSTRGRQ</sequence>